<name>A0A928VJF7_9CYAN</name>
<reference evidence="1" key="1">
    <citation type="submission" date="2020-10" db="EMBL/GenBank/DDBJ databases">
        <authorList>
            <person name="Castelo-Branco R."/>
            <person name="Eusebio N."/>
            <person name="Adriana R."/>
            <person name="Vieira A."/>
            <person name="Brugerolle De Fraissinette N."/>
            <person name="Rezende De Castro R."/>
            <person name="Schneider M.P."/>
            <person name="Vasconcelos V."/>
            <person name="Leao P.N."/>
        </authorList>
    </citation>
    <scope>NUCLEOTIDE SEQUENCE</scope>
    <source>
        <strain evidence="1">LEGE 11480</strain>
    </source>
</reference>
<proteinExistence type="predicted"/>
<comment type="caution">
    <text evidence="1">The sequence shown here is derived from an EMBL/GenBank/DDBJ whole genome shotgun (WGS) entry which is preliminary data.</text>
</comment>
<evidence type="ECO:0000313" key="2">
    <source>
        <dbReference type="Proteomes" id="UP000625316"/>
    </source>
</evidence>
<dbReference type="EMBL" id="JADEXQ010000007">
    <property type="protein sequence ID" value="MBE9028767.1"/>
    <property type="molecule type" value="Genomic_DNA"/>
</dbReference>
<dbReference type="AlphaFoldDB" id="A0A928VJF7"/>
<protein>
    <submittedName>
        <fullName evidence="1">Uncharacterized protein</fullName>
    </submittedName>
</protein>
<accession>A0A928VJF7</accession>
<dbReference type="Proteomes" id="UP000625316">
    <property type="component" value="Unassembled WGS sequence"/>
</dbReference>
<organism evidence="1 2">
    <name type="scientific">Romeriopsis navalis LEGE 11480</name>
    <dbReference type="NCBI Taxonomy" id="2777977"/>
    <lineage>
        <taxon>Bacteria</taxon>
        <taxon>Bacillati</taxon>
        <taxon>Cyanobacteriota</taxon>
        <taxon>Cyanophyceae</taxon>
        <taxon>Leptolyngbyales</taxon>
        <taxon>Leptolyngbyaceae</taxon>
        <taxon>Romeriopsis</taxon>
        <taxon>Romeriopsis navalis</taxon>
    </lineage>
</organism>
<gene>
    <name evidence="1" type="ORF">IQ266_03210</name>
</gene>
<sequence>MKTYPLCQHMEPVLGGVVSAMGIDDRRQTACPQSLLQNINNLNDAFGLSQWS</sequence>
<evidence type="ECO:0000313" key="1">
    <source>
        <dbReference type="EMBL" id="MBE9028767.1"/>
    </source>
</evidence>
<keyword evidence="2" id="KW-1185">Reference proteome</keyword>